<dbReference type="EMBL" id="KI964592">
    <property type="protein sequence ID" value="EUC34411.1"/>
    <property type="molecule type" value="Genomic_DNA"/>
</dbReference>
<reference evidence="2 3" key="1">
    <citation type="journal article" date="2013" name="PLoS Genet.">
        <title>Comparative genome structure, secondary metabolite, and effector coding capacity across Cochliobolus pathogens.</title>
        <authorList>
            <person name="Condon B.J."/>
            <person name="Leng Y."/>
            <person name="Wu D."/>
            <person name="Bushley K.E."/>
            <person name="Ohm R.A."/>
            <person name="Otillar R."/>
            <person name="Martin J."/>
            <person name="Schackwitz W."/>
            <person name="Grimwood J."/>
            <person name="MohdZainudin N."/>
            <person name="Xue C."/>
            <person name="Wang R."/>
            <person name="Manning V.A."/>
            <person name="Dhillon B."/>
            <person name="Tu Z.J."/>
            <person name="Steffenson B.J."/>
            <person name="Salamov A."/>
            <person name="Sun H."/>
            <person name="Lowry S."/>
            <person name="LaButti K."/>
            <person name="Han J."/>
            <person name="Copeland A."/>
            <person name="Lindquist E."/>
            <person name="Barry K."/>
            <person name="Schmutz J."/>
            <person name="Baker S.E."/>
            <person name="Ciuffetti L.M."/>
            <person name="Grigoriev I.V."/>
            <person name="Zhong S."/>
            <person name="Turgeon B.G."/>
        </authorList>
    </citation>
    <scope>NUCLEOTIDE SEQUENCE [LARGE SCALE GENOMIC DNA]</scope>
    <source>
        <strain evidence="2 3">26-R-13</strain>
    </source>
</reference>
<dbReference type="RefSeq" id="XP_007711329.1">
    <property type="nucleotide sequence ID" value="XM_007713139.1"/>
</dbReference>
<evidence type="ECO:0000313" key="3">
    <source>
        <dbReference type="Proteomes" id="UP000053841"/>
    </source>
</evidence>
<gene>
    <name evidence="2" type="ORF">COCCADRAFT_93626</name>
</gene>
<dbReference type="AlphaFoldDB" id="W6YSC1"/>
<protein>
    <submittedName>
        <fullName evidence="2">Uncharacterized protein</fullName>
    </submittedName>
</protein>
<organism evidence="2 3">
    <name type="scientific">Cochliobolus carbonum (strain 26-R-13)</name>
    <name type="common">Maize leaf spot fungus</name>
    <name type="synonym">Bipolaris zeicola</name>
    <dbReference type="NCBI Taxonomy" id="930089"/>
    <lineage>
        <taxon>Eukaryota</taxon>
        <taxon>Fungi</taxon>
        <taxon>Dikarya</taxon>
        <taxon>Ascomycota</taxon>
        <taxon>Pezizomycotina</taxon>
        <taxon>Dothideomycetes</taxon>
        <taxon>Pleosporomycetidae</taxon>
        <taxon>Pleosporales</taxon>
        <taxon>Pleosporineae</taxon>
        <taxon>Pleosporaceae</taxon>
        <taxon>Bipolaris</taxon>
    </lineage>
</organism>
<evidence type="ECO:0000256" key="1">
    <source>
        <dbReference type="SAM" id="Coils"/>
    </source>
</evidence>
<dbReference type="HOGENOM" id="CLU_1656276_0_0_1"/>
<accession>W6YSC1</accession>
<keyword evidence="3" id="KW-1185">Reference proteome</keyword>
<name>W6YSC1_COCC2</name>
<keyword evidence="1" id="KW-0175">Coiled coil</keyword>
<feature type="non-terminal residue" evidence="2">
    <location>
        <position position="1"/>
    </location>
</feature>
<dbReference type="KEGG" id="bze:COCCADRAFT_93626"/>
<dbReference type="Proteomes" id="UP000053841">
    <property type="component" value="Unassembled WGS sequence"/>
</dbReference>
<dbReference type="OrthoDB" id="10453333at2759"/>
<evidence type="ECO:0000313" key="2">
    <source>
        <dbReference type="EMBL" id="EUC34411.1"/>
    </source>
</evidence>
<feature type="coiled-coil region" evidence="1">
    <location>
        <begin position="90"/>
        <end position="117"/>
    </location>
</feature>
<dbReference type="GeneID" id="19153606"/>
<sequence>RVTDLEARLSKNRRDLRSIVSAREDLVLALYEGLSIESPDLKGNYDSREALCAANTRYINLLNDLIGYWKETREALEARDSDIEHLNKHLRSALETVSENKRQIDELQEKYDKVKISFAKFIDTATEDNKAMKQLFIELRNLSKASDRGEGEETASQEAE</sequence>
<proteinExistence type="predicted"/>